<evidence type="ECO:0000313" key="2">
    <source>
        <dbReference type="Proteomes" id="UP001381693"/>
    </source>
</evidence>
<evidence type="ECO:0000313" key="1">
    <source>
        <dbReference type="EMBL" id="KAK7072961.1"/>
    </source>
</evidence>
<name>A0AAN8WVB9_HALRR</name>
<reference evidence="1 2" key="1">
    <citation type="submission" date="2023-11" db="EMBL/GenBank/DDBJ databases">
        <title>Halocaridina rubra genome assembly.</title>
        <authorList>
            <person name="Smith C."/>
        </authorList>
    </citation>
    <scope>NUCLEOTIDE SEQUENCE [LARGE SCALE GENOMIC DNA]</scope>
    <source>
        <strain evidence="1">EP-1</strain>
        <tissue evidence="1">Whole</tissue>
    </source>
</reference>
<proteinExistence type="predicted"/>
<protein>
    <submittedName>
        <fullName evidence="1">Uncharacterized protein</fullName>
    </submittedName>
</protein>
<accession>A0AAN8WVB9</accession>
<dbReference type="AlphaFoldDB" id="A0AAN8WVB9"/>
<organism evidence="1 2">
    <name type="scientific">Halocaridina rubra</name>
    <name type="common">Hawaiian red shrimp</name>
    <dbReference type="NCBI Taxonomy" id="373956"/>
    <lineage>
        <taxon>Eukaryota</taxon>
        <taxon>Metazoa</taxon>
        <taxon>Ecdysozoa</taxon>
        <taxon>Arthropoda</taxon>
        <taxon>Crustacea</taxon>
        <taxon>Multicrustacea</taxon>
        <taxon>Malacostraca</taxon>
        <taxon>Eumalacostraca</taxon>
        <taxon>Eucarida</taxon>
        <taxon>Decapoda</taxon>
        <taxon>Pleocyemata</taxon>
        <taxon>Caridea</taxon>
        <taxon>Atyoidea</taxon>
        <taxon>Atyidae</taxon>
        <taxon>Halocaridina</taxon>
    </lineage>
</organism>
<dbReference type="EMBL" id="JAXCGZ010013288">
    <property type="protein sequence ID" value="KAK7072961.1"/>
    <property type="molecule type" value="Genomic_DNA"/>
</dbReference>
<sequence length="94" mass="10331">MSGNLQVTENWLDNGALVSAIQGNVEMAVTKNYVYSALSLDTIRHAIKGLTKMGAVTRSYGSDGQKLLIPEENELRFVTEALKRIDFSSLQAKL</sequence>
<keyword evidence="2" id="KW-1185">Reference proteome</keyword>
<comment type="caution">
    <text evidence="1">The sequence shown here is derived from an EMBL/GenBank/DDBJ whole genome shotgun (WGS) entry which is preliminary data.</text>
</comment>
<dbReference type="Proteomes" id="UP001381693">
    <property type="component" value="Unassembled WGS sequence"/>
</dbReference>
<gene>
    <name evidence="1" type="ORF">SK128_014014</name>
</gene>